<organism evidence="1 2">
    <name type="scientific">Tsuneonella dongtanensis</name>
    <dbReference type="NCBI Taxonomy" id="692370"/>
    <lineage>
        <taxon>Bacteria</taxon>
        <taxon>Pseudomonadati</taxon>
        <taxon>Pseudomonadota</taxon>
        <taxon>Alphaproteobacteria</taxon>
        <taxon>Sphingomonadales</taxon>
        <taxon>Erythrobacteraceae</taxon>
        <taxon>Tsuneonella</taxon>
    </lineage>
</organism>
<dbReference type="STRING" id="692370.A6F68_02598"/>
<dbReference type="SUPFAM" id="SSF54909">
    <property type="entry name" value="Dimeric alpha+beta barrel"/>
    <property type="match status" value="1"/>
</dbReference>
<dbReference type="RefSeq" id="WP_067680870.1">
    <property type="nucleotide sequence ID" value="NZ_CP016591.1"/>
</dbReference>
<dbReference type="AlphaFoldDB" id="A0A1B2AG21"/>
<accession>A0A1B2AG21</accession>
<dbReference type="EMBL" id="CP016591">
    <property type="protein sequence ID" value="ANY21092.1"/>
    <property type="molecule type" value="Genomic_DNA"/>
</dbReference>
<proteinExistence type="predicted"/>
<dbReference type="KEGG" id="ado:A6F68_02598"/>
<reference evidence="1 2" key="1">
    <citation type="submission" date="2016-07" db="EMBL/GenBank/DDBJ databases">
        <title>Complete genome sequence of Altererythrobacter dongtanensis KCTC 22672, a type strain with esterase isolated from tidal flat.</title>
        <authorList>
            <person name="Cheng H."/>
            <person name="Wu Y.-H."/>
            <person name="Zhou P."/>
            <person name="Huo Y.-Y."/>
            <person name="Wang C.-S."/>
            <person name="Xu X.-W."/>
        </authorList>
    </citation>
    <scope>NUCLEOTIDE SEQUENCE [LARGE SCALE GENOMIC DNA]</scope>
    <source>
        <strain evidence="1 2">KCTC 22672</strain>
    </source>
</reference>
<evidence type="ECO:0000313" key="1">
    <source>
        <dbReference type="EMBL" id="ANY21092.1"/>
    </source>
</evidence>
<dbReference type="Gene3D" id="3.30.70.100">
    <property type="match status" value="1"/>
</dbReference>
<evidence type="ECO:0000313" key="2">
    <source>
        <dbReference type="Proteomes" id="UP000092932"/>
    </source>
</evidence>
<dbReference type="InterPro" id="IPR021667">
    <property type="entry name" value="HapK"/>
</dbReference>
<protein>
    <submittedName>
        <fullName evidence="1">REDY-like protein HapK</fullName>
    </submittedName>
</protein>
<dbReference type="Proteomes" id="UP000092932">
    <property type="component" value="Chromosome"/>
</dbReference>
<sequence>MRIVCLFNLKDGASREDYEAWARGTDIPGVNALGSVRGFTVHRSTGVFGSDAKPPYDYIEVIDIHGMDDFVADVSDPEFQKVAAAFGEFADNPVFILTEDL</sequence>
<gene>
    <name evidence="1" type="ORF">A6F68_02598</name>
</gene>
<dbReference type="Pfam" id="PF11639">
    <property type="entry name" value="HapK"/>
    <property type="match status" value="1"/>
</dbReference>
<dbReference type="OrthoDB" id="4731620at2"/>
<dbReference type="InterPro" id="IPR011008">
    <property type="entry name" value="Dimeric_a/b-barrel"/>
</dbReference>
<keyword evidence="2" id="KW-1185">Reference proteome</keyword>
<name>A0A1B2AG21_9SPHN</name>